<organism evidence="1 2">
    <name type="scientific">Streptococcus merionis</name>
    <dbReference type="NCBI Taxonomy" id="400065"/>
    <lineage>
        <taxon>Bacteria</taxon>
        <taxon>Bacillati</taxon>
        <taxon>Bacillota</taxon>
        <taxon>Bacilli</taxon>
        <taxon>Lactobacillales</taxon>
        <taxon>Streptococcaceae</taxon>
        <taxon>Streptococcus</taxon>
    </lineage>
</organism>
<reference evidence="1 2" key="1">
    <citation type="submission" date="2017-06" db="EMBL/GenBank/DDBJ databases">
        <authorList>
            <consortium name="Pathogen Informatics"/>
        </authorList>
    </citation>
    <scope>NUCLEOTIDE SEQUENCE [LARGE SCALE GENOMIC DNA]</scope>
    <source>
        <strain evidence="1 2">NCTC13788</strain>
    </source>
</reference>
<protein>
    <submittedName>
        <fullName evidence="1">Uncharacterized protein</fullName>
    </submittedName>
</protein>
<dbReference type="Gene3D" id="2.160.20.10">
    <property type="entry name" value="Single-stranded right-handed beta-helix, Pectin lyase-like"/>
    <property type="match status" value="1"/>
</dbReference>
<dbReference type="KEGG" id="smen:SAMEA4412692_0897"/>
<name>A0A239SS79_9STRE</name>
<dbReference type="STRING" id="1123308.GCA_000380085_00238"/>
<dbReference type="AlphaFoldDB" id="A0A239SS79"/>
<keyword evidence="2" id="KW-1185">Reference proteome</keyword>
<dbReference type="SUPFAM" id="SSF51126">
    <property type="entry name" value="Pectin lyase-like"/>
    <property type="match status" value="1"/>
</dbReference>
<gene>
    <name evidence="1" type="ORF">SAMEA4412692_00897</name>
</gene>
<accession>A0A239SS79</accession>
<evidence type="ECO:0000313" key="1">
    <source>
        <dbReference type="EMBL" id="SNU88102.1"/>
    </source>
</evidence>
<dbReference type="InterPro" id="IPR011050">
    <property type="entry name" value="Pectin_lyase_fold/virulence"/>
</dbReference>
<dbReference type="RefSeq" id="WP_018372800.1">
    <property type="nucleotide sequence ID" value="NZ_LT906439.1"/>
</dbReference>
<evidence type="ECO:0000313" key="2">
    <source>
        <dbReference type="Proteomes" id="UP000215185"/>
    </source>
</evidence>
<dbReference type="EMBL" id="LT906439">
    <property type="protein sequence ID" value="SNU88102.1"/>
    <property type="molecule type" value="Genomic_DNA"/>
</dbReference>
<dbReference type="eggNOG" id="COG5434">
    <property type="taxonomic scope" value="Bacteria"/>
</dbReference>
<dbReference type="InterPro" id="IPR012334">
    <property type="entry name" value="Pectin_lyas_fold"/>
</dbReference>
<dbReference type="OrthoDB" id="2233221at2"/>
<dbReference type="Proteomes" id="UP000215185">
    <property type="component" value="Chromosome 1"/>
</dbReference>
<proteinExistence type="predicted"/>
<sequence>MNQKKRTLQELRRERARRRDKRVLIALSSLLALLLAAYLVSHSPELRLPRLSFSLPKWSSNLFQSTKGAEQSQKKTIQGKFAKGQQVIITPEGIESNDTLSPYRNRLARIESFSSQKSGEKESIAYTLNFGHGDIVDGISEEVLSEMATSFALNQEVELLDRTGAARVETIFKEGDHEIYSVKLEDGSVVDQLSFQQLAYVYDLPLKAANLPQDNNRLIQEAMDLSSHYSFVVIRFPKGRYRIGSQIPESEYILLRSNVELRGQETELVVEGAARWFGLATGPTGYDGVSHFLMNGLHFTASDLVNGNQFIIMTNHGYGWQIENNRFTMVHKMSSHIFDLGGLQESTFTNNTFEGYAPNLTNETEIGERDLHNFYSEAIQLDSSSNQTGWDGGMMRAIDPNYDWTSSIPIMTNHITISHNQFLPYYNAEGKVVAYGATVGQHSSKVGMVSIYGNTFKETLATRFKDKSPENWFLEPIHLQSEMLVDIRDNTYQ</sequence>